<accession>A0A917UDW5</accession>
<protein>
    <submittedName>
        <fullName evidence="1">Uncharacterized protein</fullName>
    </submittedName>
</protein>
<reference evidence="1" key="1">
    <citation type="journal article" date="2014" name="Int. J. Syst. Evol. Microbiol.">
        <title>Complete genome sequence of Corynebacterium casei LMG S-19264T (=DSM 44701T), isolated from a smear-ripened cheese.</title>
        <authorList>
            <consortium name="US DOE Joint Genome Institute (JGI-PGF)"/>
            <person name="Walter F."/>
            <person name="Albersmeier A."/>
            <person name="Kalinowski J."/>
            <person name="Ruckert C."/>
        </authorList>
    </citation>
    <scope>NUCLEOTIDE SEQUENCE</scope>
    <source>
        <strain evidence="1">CGMCC 4.7110</strain>
    </source>
</reference>
<dbReference type="Proteomes" id="UP000653411">
    <property type="component" value="Unassembled WGS sequence"/>
</dbReference>
<comment type="caution">
    <text evidence="1">The sequence shown here is derived from an EMBL/GenBank/DDBJ whole genome shotgun (WGS) entry which is preliminary data.</text>
</comment>
<organism evidence="1 2">
    <name type="scientific">Streptomyces fuscichromogenes</name>
    <dbReference type="NCBI Taxonomy" id="1324013"/>
    <lineage>
        <taxon>Bacteria</taxon>
        <taxon>Bacillati</taxon>
        <taxon>Actinomycetota</taxon>
        <taxon>Actinomycetes</taxon>
        <taxon>Kitasatosporales</taxon>
        <taxon>Streptomycetaceae</taxon>
        <taxon>Streptomyces</taxon>
    </lineage>
</organism>
<evidence type="ECO:0000313" key="1">
    <source>
        <dbReference type="EMBL" id="GGM86145.1"/>
    </source>
</evidence>
<dbReference type="AlphaFoldDB" id="A0A917UDW5"/>
<evidence type="ECO:0000313" key="2">
    <source>
        <dbReference type="Proteomes" id="UP000653411"/>
    </source>
</evidence>
<gene>
    <name evidence="1" type="ORF">GCM10011578_001180</name>
</gene>
<name>A0A917UDW5_9ACTN</name>
<sequence>MNVRANETGESESDPPEICREVGSAISVDASEGSFASRVECNEIAIIRARNRESHRSAKSAGISALRGAMRVDHLAH</sequence>
<reference evidence="1" key="2">
    <citation type="submission" date="2020-09" db="EMBL/GenBank/DDBJ databases">
        <authorList>
            <person name="Sun Q."/>
            <person name="Zhou Y."/>
        </authorList>
    </citation>
    <scope>NUCLEOTIDE SEQUENCE</scope>
    <source>
        <strain evidence="1">CGMCC 4.7110</strain>
    </source>
</reference>
<dbReference type="EMBL" id="BMML01000001">
    <property type="protein sequence ID" value="GGM86145.1"/>
    <property type="molecule type" value="Genomic_DNA"/>
</dbReference>
<keyword evidence="2" id="KW-1185">Reference proteome</keyword>
<proteinExistence type="predicted"/>